<dbReference type="Pfam" id="PF00990">
    <property type="entry name" value="GGDEF"/>
    <property type="match status" value="1"/>
</dbReference>
<accession>A0A919K0W7</accession>
<dbReference type="PANTHER" id="PTHR44757:SF2">
    <property type="entry name" value="BIOFILM ARCHITECTURE MAINTENANCE PROTEIN MBAA"/>
    <property type="match status" value="1"/>
</dbReference>
<dbReference type="Gene3D" id="3.30.70.270">
    <property type="match status" value="1"/>
</dbReference>
<feature type="transmembrane region" description="Helical" evidence="1">
    <location>
        <begin position="230"/>
        <end position="248"/>
    </location>
</feature>
<dbReference type="InterPro" id="IPR035919">
    <property type="entry name" value="EAL_sf"/>
</dbReference>
<reference evidence="4" key="1">
    <citation type="submission" date="2021-01" db="EMBL/GenBank/DDBJ databases">
        <title>Whole genome shotgun sequence of Actinoplanes rishiriensis NBRC 108556.</title>
        <authorList>
            <person name="Komaki H."/>
            <person name="Tamura T."/>
        </authorList>
    </citation>
    <scope>NUCLEOTIDE SEQUENCE</scope>
    <source>
        <strain evidence="4">NBRC 108556</strain>
    </source>
</reference>
<keyword evidence="1" id="KW-0812">Transmembrane</keyword>
<feature type="transmembrane region" description="Helical" evidence="1">
    <location>
        <begin position="254"/>
        <end position="280"/>
    </location>
</feature>
<dbReference type="PROSITE" id="PS50887">
    <property type="entry name" value="GGDEF"/>
    <property type="match status" value="1"/>
</dbReference>
<keyword evidence="1" id="KW-1133">Transmembrane helix</keyword>
<keyword evidence="5" id="KW-1185">Reference proteome</keyword>
<dbReference type="SUPFAM" id="SSF141868">
    <property type="entry name" value="EAL domain-like"/>
    <property type="match status" value="1"/>
</dbReference>
<feature type="domain" description="EAL" evidence="2">
    <location>
        <begin position="522"/>
        <end position="784"/>
    </location>
</feature>
<dbReference type="SMART" id="SM00267">
    <property type="entry name" value="GGDEF"/>
    <property type="match status" value="1"/>
</dbReference>
<name>A0A919K0W7_9ACTN</name>
<dbReference type="AlphaFoldDB" id="A0A919K0W7"/>
<feature type="transmembrane region" description="Helical" evidence="1">
    <location>
        <begin position="135"/>
        <end position="156"/>
    </location>
</feature>
<comment type="caution">
    <text evidence="4">The sequence shown here is derived from an EMBL/GenBank/DDBJ whole genome shotgun (WGS) entry which is preliminary data.</text>
</comment>
<feature type="domain" description="GGDEF" evidence="3">
    <location>
        <begin position="385"/>
        <end position="513"/>
    </location>
</feature>
<evidence type="ECO:0000313" key="4">
    <source>
        <dbReference type="EMBL" id="GIE94586.1"/>
    </source>
</evidence>
<feature type="transmembrane region" description="Helical" evidence="1">
    <location>
        <begin position="319"/>
        <end position="337"/>
    </location>
</feature>
<evidence type="ECO:0000259" key="2">
    <source>
        <dbReference type="PROSITE" id="PS50883"/>
    </source>
</evidence>
<dbReference type="InterPro" id="IPR052155">
    <property type="entry name" value="Biofilm_reg_signaling"/>
</dbReference>
<dbReference type="InterPro" id="IPR000160">
    <property type="entry name" value="GGDEF_dom"/>
</dbReference>
<organism evidence="4 5">
    <name type="scientific">Paractinoplanes rishiriensis</name>
    <dbReference type="NCBI Taxonomy" id="1050105"/>
    <lineage>
        <taxon>Bacteria</taxon>
        <taxon>Bacillati</taxon>
        <taxon>Actinomycetota</taxon>
        <taxon>Actinomycetes</taxon>
        <taxon>Micromonosporales</taxon>
        <taxon>Micromonosporaceae</taxon>
        <taxon>Paractinoplanes</taxon>
    </lineage>
</organism>
<dbReference type="CDD" id="cd01949">
    <property type="entry name" value="GGDEF"/>
    <property type="match status" value="1"/>
</dbReference>
<keyword evidence="1" id="KW-0472">Membrane</keyword>
<dbReference type="NCBIfam" id="TIGR00254">
    <property type="entry name" value="GGDEF"/>
    <property type="match status" value="1"/>
</dbReference>
<dbReference type="PANTHER" id="PTHR44757">
    <property type="entry name" value="DIGUANYLATE CYCLASE DGCP"/>
    <property type="match status" value="1"/>
</dbReference>
<evidence type="ECO:0008006" key="6">
    <source>
        <dbReference type="Google" id="ProtNLM"/>
    </source>
</evidence>
<dbReference type="PROSITE" id="PS50883">
    <property type="entry name" value="EAL"/>
    <property type="match status" value="1"/>
</dbReference>
<dbReference type="Proteomes" id="UP000636960">
    <property type="component" value="Unassembled WGS sequence"/>
</dbReference>
<feature type="transmembrane region" description="Helical" evidence="1">
    <location>
        <begin position="67"/>
        <end position="88"/>
    </location>
</feature>
<feature type="transmembrane region" description="Helical" evidence="1">
    <location>
        <begin position="168"/>
        <end position="191"/>
    </location>
</feature>
<proteinExistence type="predicted"/>
<dbReference type="InterPro" id="IPR029787">
    <property type="entry name" value="Nucleotide_cyclase"/>
</dbReference>
<evidence type="ECO:0000313" key="5">
    <source>
        <dbReference type="Proteomes" id="UP000636960"/>
    </source>
</evidence>
<protein>
    <recommendedName>
        <fullName evidence="6">Diguanylate cyclase/phosphodiesterase</fullName>
    </recommendedName>
</protein>
<dbReference type="Gene3D" id="3.20.20.450">
    <property type="entry name" value="EAL domain"/>
    <property type="match status" value="1"/>
</dbReference>
<gene>
    <name evidence="4" type="ORF">Ari01nite_20510</name>
</gene>
<evidence type="ECO:0000256" key="1">
    <source>
        <dbReference type="SAM" id="Phobius"/>
    </source>
</evidence>
<feature type="transmembrane region" description="Helical" evidence="1">
    <location>
        <begin position="292"/>
        <end position="313"/>
    </location>
</feature>
<feature type="transmembrane region" description="Helical" evidence="1">
    <location>
        <begin position="40"/>
        <end position="61"/>
    </location>
</feature>
<feature type="transmembrane region" description="Helical" evidence="1">
    <location>
        <begin position="100"/>
        <end position="123"/>
    </location>
</feature>
<feature type="transmembrane region" description="Helical" evidence="1">
    <location>
        <begin position="197"/>
        <end position="218"/>
    </location>
</feature>
<dbReference type="InterPro" id="IPR001633">
    <property type="entry name" value="EAL_dom"/>
</dbReference>
<dbReference type="InterPro" id="IPR043128">
    <property type="entry name" value="Rev_trsase/Diguanyl_cyclase"/>
</dbReference>
<dbReference type="Pfam" id="PF00563">
    <property type="entry name" value="EAL"/>
    <property type="match status" value="1"/>
</dbReference>
<dbReference type="EMBL" id="BOMV01000015">
    <property type="protein sequence ID" value="GIE94586.1"/>
    <property type="molecule type" value="Genomic_DNA"/>
</dbReference>
<dbReference type="CDD" id="cd01948">
    <property type="entry name" value="EAL"/>
    <property type="match status" value="1"/>
</dbReference>
<sequence length="804" mass="85864">MHAYIFRAAGCGAGAIPTVTPRTADFLSVTDRWPPAPRRYVYATCGIVALSMLWYVAGLLVGAGPEILAYLPAPIASAVGAVAVAALLRKIPMDPAARQFWRLILVLEVCVALGRGIFCVQTFATYPAGPPAPLISMPLLLAGLLAAIVALCRVPLGRVDRADRWKQWLDRAVAFGGCITLFVFAVVAPLHHRPDPWSMGAVLMAGLTVVMSAIGICRVVSVPGGPVDRVAVRLVACSGLATAVYAMLNAQFGAGAATLGQAVVLPFGPLLIVLAVHRHWSAAGARTQRESWLPYLTVLAVDVPLVVTVFLPMHWPDRLVVVLAVAVTLLATARQFVAYRENRRLIRAQRESEERLRHDATHDALTGLPNRGLFRERLAAALGAEGATVVIVDLDDFRTVNESLGHEVGDDLLIAVAEELRATVGSAGLPARLGGDEFAVLVTDPEVCAEDLVARITTVLGGSLSRHRLLMHASAGIATAPAGTALDHVMRDADTALHAAKQRGKDNWVRFAAGMERPVHADAQLGAELRRGLDDGEFRVVYQPLVDLNRNLVTGVEALVRWAHPTRGMVSPADFIPVAERTGLIVPLGRFVLRETCRQAAAWLAEFGPEVVQKAGPNVSARQLHDPDFVDDVRAALADSGLPGEFLVLELTESAVLRGQQVSRALHELHGMGVRLALDDFGTGESSLSLLRAFPASIVKLDKSFVDGIELDEPGSPAAMARQAVARAVIQMAGALDLDTVAEGIENAEQAERLRQLGYSLGQGFHLAKPMSPEAVTRMLADQMPADQMPADQMPADQHHTAAA</sequence>
<dbReference type="SMART" id="SM00052">
    <property type="entry name" value="EAL"/>
    <property type="match status" value="1"/>
</dbReference>
<evidence type="ECO:0000259" key="3">
    <source>
        <dbReference type="PROSITE" id="PS50887"/>
    </source>
</evidence>
<dbReference type="SUPFAM" id="SSF55073">
    <property type="entry name" value="Nucleotide cyclase"/>
    <property type="match status" value="1"/>
</dbReference>